<organism evidence="2 3">
    <name type="scientific">Coemansia spiralis</name>
    <dbReference type="NCBI Taxonomy" id="417178"/>
    <lineage>
        <taxon>Eukaryota</taxon>
        <taxon>Fungi</taxon>
        <taxon>Fungi incertae sedis</taxon>
        <taxon>Zoopagomycota</taxon>
        <taxon>Kickxellomycotina</taxon>
        <taxon>Kickxellomycetes</taxon>
        <taxon>Kickxellales</taxon>
        <taxon>Kickxellaceae</taxon>
        <taxon>Coemansia</taxon>
    </lineage>
</organism>
<comment type="caution">
    <text evidence="2">The sequence shown here is derived from an EMBL/GenBank/DDBJ whole genome shotgun (WGS) entry which is preliminary data.</text>
</comment>
<gene>
    <name evidence="2" type="ORF">GGI25_004524</name>
</gene>
<evidence type="ECO:0000256" key="1">
    <source>
        <dbReference type="SAM" id="Coils"/>
    </source>
</evidence>
<protein>
    <submittedName>
        <fullName evidence="2">Uncharacterized protein</fullName>
    </submittedName>
</protein>
<accession>A0A9W8G094</accession>
<name>A0A9W8G094_9FUNG</name>
<sequence length="450" mass="48704">MATPLNLTEQQLVMADLFQLLDEMDAHDLTRLLQSEHEELLALRSQTHVYESAIAELKSHLHNVFAVAGGLDTLPLSAATRGALGLSEMQPAFTEKTLLSSLMLPITPQSPLFLDNSAETRSPSLLLESLSSNVDRSSVMLPPWRVPIFSKRVHVSTTERSIQTETTVGANDCSENLVRKLSRTIADLRQTVAEQHSDLEDLKGSLDERKTLVRTLRKQLREHELRQFTAASDYAGLRRTASIMAEGGGALAHLCKSMDGWASTDFSITSNNSSVDVTNSGSPALLDDNSVGKAATDLTEMQTLSHIPSAVSSADATQTGGIHIGQYSPLPPVPQSDIVPSTCGGDSIAITTPTVSVTQGSFSMTAGTIATHSRYDHSRTYFEGKFNDVASTATASSSGSIACYTDDMSTTKLPKASRTPSRLRLLMTKTPRRIYSSFSSRFRKSTTPSH</sequence>
<dbReference type="EMBL" id="JANBTW010000062">
    <property type="protein sequence ID" value="KAJ2673957.1"/>
    <property type="molecule type" value="Genomic_DNA"/>
</dbReference>
<dbReference type="AlphaFoldDB" id="A0A9W8G094"/>
<evidence type="ECO:0000313" key="2">
    <source>
        <dbReference type="EMBL" id="KAJ2673957.1"/>
    </source>
</evidence>
<keyword evidence="1" id="KW-0175">Coiled coil</keyword>
<dbReference type="Proteomes" id="UP001151518">
    <property type="component" value="Unassembled WGS sequence"/>
</dbReference>
<feature type="coiled-coil region" evidence="1">
    <location>
        <begin position="171"/>
        <end position="226"/>
    </location>
</feature>
<proteinExistence type="predicted"/>
<reference evidence="2" key="1">
    <citation type="submission" date="2022-07" db="EMBL/GenBank/DDBJ databases">
        <title>Phylogenomic reconstructions and comparative analyses of Kickxellomycotina fungi.</title>
        <authorList>
            <person name="Reynolds N.K."/>
            <person name="Stajich J.E."/>
            <person name="Barry K."/>
            <person name="Grigoriev I.V."/>
            <person name="Crous P."/>
            <person name="Smith M.E."/>
        </authorList>
    </citation>
    <scope>NUCLEOTIDE SEQUENCE</scope>
    <source>
        <strain evidence="2">NRRL 3115</strain>
    </source>
</reference>
<dbReference type="OrthoDB" id="5600095at2759"/>
<evidence type="ECO:0000313" key="3">
    <source>
        <dbReference type="Proteomes" id="UP001151518"/>
    </source>
</evidence>